<dbReference type="GeneID" id="63746294"/>
<dbReference type="STRING" id="1073089.A0A1L9RXC5"/>
<dbReference type="Proteomes" id="UP000184383">
    <property type="component" value="Unassembled WGS sequence"/>
</dbReference>
<dbReference type="Pfam" id="PF10433">
    <property type="entry name" value="Beta-prop_RSE1_1st"/>
    <property type="match status" value="1"/>
</dbReference>
<dbReference type="InterPro" id="IPR058543">
    <property type="entry name" value="Beta-prop_RSE1/DDB1/CPSF1_2nd"/>
</dbReference>
<dbReference type="RefSeq" id="XP_040693200.1">
    <property type="nucleotide sequence ID" value="XM_040830446.1"/>
</dbReference>
<evidence type="ECO:0000256" key="2">
    <source>
        <dbReference type="SAM" id="MobiDB-lite"/>
    </source>
</evidence>
<keyword evidence="6" id="KW-1185">Reference proteome</keyword>
<dbReference type="OrthoDB" id="20774at2759"/>
<dbReference type="EMBL" id="KV878210">
    <property type="protein sequence ID" value="OJJ39524.1"/>
    <property type="molecule type" value="Genomic_DNA"/>
</dbReference>
<dbReference type="InterPro" id="IPR015943">
    <property type="entry name" value="WD40/YVTN_repeat-like_dom_sf"/>
</dbReference>
<accession>A0A1L9RXC5</accession>
<reference evidence="6" key="1">
    <citation type="journal article" date="2017" name="Genome Biol.">
        <title>Comparative genomics reveals high biological diversity and specific adaptations in the industrially and medically important fungal genus Aspergillus.</title>
        <authorList>
            <person name="de Vries R.P."/>
            <person name="Riley R."/>
            <person name="Wiebenga A."/>
            <person name="Aguilar-Osorio G."/>
            <person name="Amillis S."/>
            <person name="Uchima C.A."/>
            <person name="Anderluh G."/>
            <person name="Asadollahi M."/>
            <person name="Askin M."/>
            <person name="Barry K."/>
            <person name="Battaglia E."/>
            <person name="Bayram O."/>
            <person name="Benocci T."/>
            <person name="Braus-Stromeyer S.A."/>
            <person name="Caldana C."/>
            <person name="Canovas D."/>
            <person name="Cerqueira G.C."/>
            <person name="Chen F."/>
            <person name="Chen W."/>
            <person name="Choi C."/>
            <person name="Clum A."/>
            <person name="Dos Santos R.A."/>
            <person name="Damasio A.R."/>
            <person name="Diallinas G."/>
            <person name="Emri T."/>
            <person name="Fekete E."/>
            <person name="Flipphi M."/>
            <person name="Freyberg S."/>
            <person name="Gallo A."/>
            <person name="Gournas C."/>
            <person name="Habgood R."/>
            <person name="Hainaut M."/>
            <person name="Harispe M.L."/>
            <person name="Henrissat B."/>
            <person name="Hilden K.S."/>
            <person name="Hope R."/>
            <person name="Hossain A."/>
            <person name="Karabika E."/>
            <person name="Karaffa L."/>
            <person name="Karanyi Z."/>
            <person name="Krasevec N."/>
            <person name="Kuo A."/>
            <person name="Kusch H."/>
            <person name="LaButti K."/>
            <person name="Lagendijk E.L."/>
            <person name="Lapidus A."/>
            <person name="Levasseur A."/>
            <person name="Lindquist E."/>
            <person name="Lipzen A."/>
            <person name="Logrieco A.F."/>
            <person name="MacCabe A."/>
            <person name="Maekelae M.R."/>
            <person name="Malavazi I."/>
            <person name="Melin P."/>
            <person name="Meyer V."/>
            <person name="Mielnichuk N."/>
            <person name="Miskei M."/>
            <person name="Molnar A.P."/>
            <person name="Mule G."/>
            <person name="Ngan C.Y."/>
            <person name="Orejas M."/>
            <person name="Orosz E."/>
            <person name="Ouedraogo J.P."/>
            <person name="Overkamp K.M."/>
            <person name="Park H.-S."/>
            <person name="Perrone G."/>
            <person name="Piumi F."/>
            <person name="Punt P.J."/>
            <person name="Ram A.F."/>
            <person name="Ramon A."/>
            <person name="Rauscher S."/>
            <person name="Record E."/>
            <person name="Riano-Pachon D.M."/>
            <person name="Robert V."/>
            <person name="Roehrig J."/>
            <person name="Ruller R."/>
            <person name="Salamov A."/>
            <person name="Salih N.S."/>
            <person name="Samson R.A."/>
            <person name="Sandor E."/>
            <person name="Sanguinetti M."/>
            <person name="Schuetze T."/>
            <person name="Sepcic K."/>
            <person name="Shelest E."/>
            <person name="Sherlock G."/>
            <person name="Sophianopoulou V."/>
            <person name="Squina F.M."/>
            <person name="Sun H."/>
            <person name="Susca A."/>
            <person name="Todd R.B."/>
            <person name="Tsang A."/>
            <person name="Unkles S.E."/>
            <person name="van de Wiele N."/>
            <person name="van Rossen-Uffink D."/>
            <person name="Oliveira J.V."/>
            <person name="Vesth T.C."/>
            <person name="Visser J."/>
            <person name="Yu J.-H."/>
            <person name="Zhou M."/>
            <person name="Andersen M.R."/>
            <person name="Archer D.B."/>
            <person name="Baker S.E."/>
            <person name="Benoit I."/>
            <person name="Brakhage A.A."/>
            <person name="Braus G.H."/>
            <person name="Fischer R."/>
            <person name="Frisvad J.C."/>
            <person name="Goldman G.H."/>
            <person name="Houbraken J."/>
            <person name="Oakley B."/>
            <person name="Pocsi I."/>
            <person name="Scazzocchio C."/>
            <person name="Seiboth B."/>
            <person name="vanKuyk P.A."/>
            <person name="Wortman J."/>
            <person name="Dyer P.S."/>
            <person name="Grigoriev I.V."/>
        </authorList>
    </citation>
    <scope>NUCLEOTIDE SEQUENCE [LARGE SCALE GENOMIC DNA]</scope>
    <source>
        <strain evidence="6">DTO 134E9</strain>
    </source>
</reference>
<dbReference type="GO" id="GO:0006397">
    <property type="term" value="P:mRNA processing"/>
    <property type="evidence" value="ECO:0007669"/>
    <property type="project" value="UniProtKB-KW"/>
</dbReference>
<keyword evidence="1" id="KW-0507">mRNA processing</keyword>
<dbReference type="InterPro" id="IPR018846">
    <property type="entry name" value="Beta-prop_RSE1/DDB1/CPSF1_1st"/>
</dbReference>
<sequence length="1294" mass="143951">MALPLFNQTPNTLLANSNDPARQQQTNHVEVPRDLKDMNARPRVGLLSHTVIPSPTIQWILPARLRSKHQNDVVFVGERHLQIKEAVSGIHLEDVTSKSDFDACIMAAKVINVGVELPWETQMKLGASNSNAMAGINLDVHNDLPPQMLVLSLASRELVFLYYSASQGGRFVHHRRPLPNDVSSFERFGRHIAVEPRSRAVAVSASCDYFGVFLLKKPSVVQSQMTQNQLDPILEERFFRLEGDIIFMEFLYPKPEDGDKIILLLLIAQNQTTHAICYEWNANETLRDHPRITRRLLPPDDKLPTMLIPLTKTSSFMLVTTTTMAVYKNRLDPRRQPSRYPLPMPDRECRKSPLWTRWARPLRNWSYNQKHDDIYLCREDGRMFYLEIGSEGEVENQTHLGHLCCDVDAAFDILDIGHEGGDLLLAAGNMGDGGLFVQKARDHPRCVQKFLNWAPVTDSVLVSSASQGPLAAEIASDRLFACSASTFGQGAVVELRYGIEAQIGLVIQLEDLSSTRDIWTMPDSVDGGVYILTSDPVSSILFYLPPDFGEEICAIDEANSGLNFSAQTLAAGCTPDGVVIQVTEKAIHLGAITGSLSNFRFDYDPNQSAAVAAVNDSTSSVVAIVRTSHEFYIHTTRATSLNGQLQLYDIDGPIKIDHEPVCVSIETFGYASFIFIGTGSGKVLVYRIEEKAVTFMCDISVAINRSDDISKAIESLATIKFATEGSLGRSILFCGLRSGILVPFEVSVVGDSPASPIEMRQTTPQQLGHTSVRVQGRGNFALLTCGEGFWQVSCIQDGELPDYALERIWITDQNNPAYYPKNIHGFTINNVVNPQLDGLPDSLFCITDGSLLICTLDQVAKPVPRRIGLPGSVRKIAYSKYLRSLIVAYTQTDFDTDTDPIKRYTRPFIEFVDPDSQESVVGSPAENESRAWRPQGAAGEKITCILEWTPRKGDEEYHFIIIGTSRRNQQERGRVIFLQASRDESNPSLIDCSVKYIHKFEGPVFAIAPYGDLTLMVSTGREIVPLEPKFSQTRWPRTAKYSGSYPAVSMTAHEPFLYMSTSRESLMVLKVVDDNLNLHSYDRQKHDGLSHVHVGGEMKLTTATSRGGRVSIFTGHGVTDNDKMMPVALCEAHLPLSVTKLCTGSKPSPLSPYSPVLYGTTINGTAYRFLTLGEKEWQVLRLLQNLCERDSLISPFTPRRKRQRNPVGSDPSQFSSSRMHIDGDILSRLVARGSGHLKQMLATNEFDNPSWPEAGSAQTTMERFSELSKDLLGENPSPVDAVMRWLRNSLYMGF</sequence>
<name>A0A1L9RXC5_ASPWE</name>
<feature type="region of interest" description="Disordered" evidence="2">
    <location>
        <begin position="1"/>
        <end position="28"/>
    </location>
</feature>
<dbReference type="Gene3D" id="2.130.10.10">
    <property type="entry name" value="YVTN repeat-like/Quinoprotein amine dehydrogenase"/>
    <property type="match status" value="2"/>
</dbReference>
<evidence type="ECO:0000256" key="1">
    <source>
        <dbReference type="ARBA" id="ARBA00022664"/>
    </source>
</evidence>
<evidence type="ECO:0000313" key="5">
    <source>
        <dbReference type="EMBL" id="OJJ39524.1"/>
    </source>
</evidence>
<evidence type="ECO:0000313" key="6">
    <source>
        <dbReference type="Proteomes" id="UP000184383"/>
    </source>
</evidence>
<evidence type="ECO:0000259" key="4">
    <source>
        <dbReference type="Pfam" id="PF23726"/>
    </source>
</evidence>
<dbReference type="VEuPathDB" id="FungiDB:ASPWEDRAFT_169366"/>
<dbReference type="PANTHER" id="PTHR10644">
    <property type="entry name" value="DNA REPAIR/RNA PROCESSING CPSF FAMILY"/>
    <property type="match status" value="1"/>
</dbReference>
<feature type="region of interest" description="Disordered" evidence="2">
    <location>
        <begin position="1197"/>
        <end position="1218"/>
    </location>
</feature>
<dbReference type="Pfam" id="PF23726">
    <property type="entry name" value="Beta-prop_RSE1_2nd"/>
    <property type="match status" value="1"/>
</dbReference>
<proteinExistence type="predicted"/>
<dbReference type="InterPro" id="IPR050358">
    <property type="entry name" value="RSE1/DDB1/CFT1"/>
</dbReference>
<gene>
    <name evidence="5" type="ORF">ASPWEDRAFT_169366</name>
</gene>
<protein>
    <submittedName>
        <fullName evidence="5">Uncharacterized protein</fullName>
    </submittedName>
</protein>
<feature type="domain" description="RSE1/DDB1/CPSF1 first beta-propeller" evidence="3">
    <location>
        <begin position="57"/>
        <end position="450"/>
    </location>
</feature>
<organism evidence="5 6">
    <name type="scientific">Aspergillus wentii DTO 134E9</name>
    <dbReference type="NCBI Taxonomy" id="1073089"/>
    <lineage>
        <taxon>Eukaryota</taxon>
        <taxon>Fungi</taxon>
        <taxon>Dikarya</taxon>
        <taxon>Ascomycota</taxon>
        <taxon>Pezizomycotina</taxon>
        <taxon>Eurotiomycetes</taxon>
        <taxon>Eurotiomycetidae</taxon>
        <taxon>Eurotiales</taxon>
        <taxon>Aspergillaceae</taxon>
        <taxon>Aspergillus</taxon>
        <taxon>Aspergillus subgen. Cremei</taxon>
    </lineage>
</organism>
<evidence type="ECO:0000259" key="3">
    <source>
        <dbReference type="Pfam" id="PF10433"/>
    </source>
</evidence>
<feature type="domain" description="RSE1/DDB1/CPSF1 second beta-propeller" evidence="4">
    <location>
        <begin position="509"/>
        <end position="773"/>
    </location>
</feature>